<proteinExistence type="inferred from homology"/>
<dbReference type="SUPFAM" id="SSF103473">
    <property type="entry name" value="MFS general substrate transporter"/>
    <property type="match status" value="1"/>
</dbReference>
<dbReference type="GO" id="GO:0016020">
    <property type="term" value="C:membrane"/>
    <property type="evidence" value="ECO:0007669"/>
    <property type="project" value="UniProtKB-SubCell"/>
</dbReference>
<dbReference type="InterPro" id="IPR050360">
    <property type="entry name" value="MFS_Sugar_Transporters"/>
</dbReference>
<dbReference type="FunFam" id="1.20.1250.20:FF:000134">
    <property type="entry name" value="MFS sugar transporter protein"/>
    <property type="match status" value="1"/>
</dbReference>
<dbReference type="GO" id="GO:0005351">
    <property type="term" value="F:carbohydrate:proton symporter activity"/>
    <property type="evidence" value="ECO:0007669"/>
    <property type="project" value="TreeGrafter"/>
</dbReference>
<evidence type="ECO:0000313" key="9">
    <source>
        <dbReference type="EMBL" id="KAF2637435.1"/>
    </source>
</evidence>
<dbReference type="AlphaFoldDB" id="A0A6A6RQR6"/>
<reference evidence="9" key="1">
    <citation type="journal article" date="2020" name="Stud. Mycol.">
        <title>101 Dothideomycetes genomes: a test case for predicting lifestyles and emergence of pathogens.</title>
        <authorList>
            <person name="Haridas S."/>
            <person name="Albert R."/>
            <person name="Binder M."/>
            <person name="Bloem J."/>
            <person name="Labutti K."/>
            <person name="Salamov A."/>
            <person name="Andreopoulos B."/>
            <person name="Baker S."/>
            <person name="Barry K."/>
            <person name="Bills G."/>
            <person name="Bluhm B."/>
            <person name="Cannon C."/>
            <person name="Castanera R."/>
            <person name="Culley D."/>
            <person name="Daum C."/>
            <person name="Ezra D."/>
            <person name="Gonzalez J."/>
            <person name="Henrissat B."/>
            <person name="Kuo A."/>
            <person name="Liang C."/>
            <person name="Lipzen A."/>
            <person name="Lutzoni F."/>
            <person name="Magnuson J."/>
            <person name="Mondo S."/>
            <person name="Nolan M."/>
            <person name="Ohm R."/>
            <person name="Pangilinan J."/>
            <person name="Park H.-J."/>
            <person name="Ramirez L."/>
            <person name="Alfaro M."/>
            <person name="Sun H."/>
            <person name="Tritt A."/>
            <person name="Yoshinaga Y."/>
            <person name="Zwiers L.-H."/>
            <person name="Turgeon B."/>
            <person name="Goodwin S."/>
            <person name="Spatafora J."/>
            <person name="Crous P."/>
            <person name="Grigoriev I."/>
        </authorList>
    </citation>
    <scope>NUCLEOTIDE SEQUENCE</scope>
    <source>
        <strain evidence="9">CBS 473.64</strain>
    </source>
</reference>
<evidence type="ECO:0000259" key="8">
    <source>
        <dbReference type="PROSITE" id="PS50850"/>
    </source>
</evidence>
<evidence type="ECO:0000256" key="2">
    <source>
        <dbReference type="ARBA" id="ARBA00010992"/>
    </source>
</evidence>
<dbReference type="Proteomes" id="UP000799753">
    <property type="component" value="Unassembled WGS sequence"/>
</dbReference>
<keyword evidence="10" id="KW-1185">Reference proteome</keyword>
<dbReference type="EMBL" id="MU006793">
    <property type="protein sequence ID" value="KAF2637435.1"/>
    <property type="molecule type" value="Genomic_DNA"/>
</dbReference>
<keyword evidence="3" id="KW-0813">Transport</keyword>
<dbReference type="OrthoDB" id="65569at2759"/>
<feature type="transmembrane region" description="Helical" evidence="7">
    <location>
        <begin position="379"/>
        <end position="400"/>
    </location>
</feature>
<sequence length="551" mass="60678">MSNDTETEKIRSFGHKPSLHDEKANIHVEEVVVQKITEENIQQESAKALTLWSNTGLRILLIMFIQLCNQSGYGVDWAVIGGLNSFKSWHTYFGFGTAGSTFATLNALMRIGTICGSPFLALSDVIGRRGTMFVGNALTVLAALLQGLATNMPMFMAGRFILGFGSCLVASCSPQYMAEIAPVHLRGRLVGVMGATFHVGSIIMDGALIGFSTMKGNTAWRVPLLLEAIFPAIVCIFIYFAIPESPRYLVKKGKITEAKAVVAKFQTTSQSIDEPIVGMVVAQIEESLEASRTGFKQSWNFAVFFTKIVRYRLLVLILYSAFQSWNGGGIVSYYLTPALETIGIHDSIPQLGINLGLVVTYLLFTLVGAWIIDFWKRRALIFAGLISIIAMQTAATITSWRYNSEPSKVTSALVILWMFMFQIFSASFIATMHNLYPVEILSLDLRSKGMGLYGLIQGACGVVEAYGISIGIEKMGYKIWVVYIAYNTIQLVLSYFIFPETASLSLEEIDSVFETPGVHPVKMSLLIQKGKAERKKMEREAGESLEHGVLG</sequence>
<accession>A0A6A6RQR6</accession>
<evidence type="ECO:0000256" key="6">
    <source>
        <dbReference type="ARBA" id="ARBA00023136"/>
    </source>
</evidence>
<evidence type="ECO:0000313" key="10">
    <source>
        <dbReference type="Proteomes" id="UP000799753"/>
    </source>
</evidence>
<protein>
    <submittedName>
        <fullName evidence="9">General substrate transporter</fullName>
    </submittedName>
</protein>
<dbReference type="InterPro" id="IPR005828">
    <property type="entry name" value="MFS_sugar_transport-like"/>
</dbReference>
<dbReference type="PANTHER" id="PTHR48022">
    <property type="entry name" value="PLASTIDIC GLUCOSE TRANSPORTER 4"/>
    <property type="match status" value="1"/>
</dbReference>
<comment type="similarity">
    <text evidence="2">Belongs to the major facilitator superfamily. Sugar transporter (TC 2.A.1.1) family.</text>
</comment>
<feature type="transmembrane region" description="Helical" evidence="7">
    <location>
        <begin position="155"/>
        <end position="177"/>
    </location>
</feature>
<keyword evidence="6 7" id="KW-0472">Membrane</keyword>
<feature type="transmembrane region" description="Helical" evidence="7">
    <location>
        <begin position="478"/>
        <end position="498"/>
    </location>
</feature>
<comment type="subcellular location">
    <subcellularLocation>
        <location evidence="1">Membrane</location>
        <topology evidence="1">Multi-pass membrane protein</topology>
    </subcellularLocation>
</comment>
<organism evidence="9 10">
    <name type="scientific">Massarina eburnea CBS 473.64</name>
    <dbReference type="NCBI Taxonomy" id="1395130"/>
    <lineage>
        <taxon>Eukaryota</taxon>
        <taxon>Fungi</taxon>
        <taxon>Dikarya</taxon>
        <taxon>Ascomycota</taxon>
        <taxon>Pezizomycotina</taxon>
        <taxon>Dothideomycetes</taxon>
        <taxon>Pleosporomycetidae</taxon>
        <taxon>Pleosporales</taxon>
        <taxon>Massarineae</taxon>
        <taxon>Massarinaceae</taxon>
        <taxon>Massarina</taxon>
    </lineage>
</organism>
<feature type="transmembrane region" description="Helical" evidence="7">
    <location>
        <begin position="355"/>
        <end position="372"/>
    </location>
</feature>
<keyword evidence="5 7" id="KW-1133">Transmembrane helix</keyword>
<name>A0A6A6RQR6_9PLEO</name>
<dbReference type="PANTHER" id="PTHR48022:SF79">
    <property type="entry name" value="LACTOSE PERMEASE, PUTATIVE (AFU_ORTHOLOGUE AFUA_6G01860)-RELATED"/>
    <property type="match status" value="1"/>
</dbReference>
<gene>
    <name evidence="9" type="ORF">P280DRAFT_509673</name>
</gene>
<dbReference type="InterPro" id="IPR020846">
    <property type="entry name" value="MFS_dom"/>
</dbReference>
<feature type="transmembrane region" description="Helical" evidence="7">
    <location>
        <begin position="313"/>
        <end position="335"/>
    </location>
</feature>
<feature type="domain" description="Major facilitator superfamily (MFS) profile" evidence="8">
    <location>
        <begin position="62"/>
        <end position="502"/>
    </location>
</feature>
<feature type="transmembrane region" description="Helical" evidence="7">
    <location>
        <begin position="452"/>
        <end position="472"/>
    </location>
</feature>
<evidence type="ECO:0000256" key="7">
    <source>
        <dbReference type="SAM" id="Phobius"/>
    </source>
</evidence>
<evidence type="ECO:0000256" key="4">
    <source>
        <dbReference type="ARBA" id="ARBA00022692"/>
    </source>
</evidence>
<feature type="transmembrane region" description="Helical" evidence="7">
    <location>
        <begin position="224"/>
        <end position="242"/>
    </location>
</feature>
<evidence type="ECO:0000256" key="1">
    <source>
        <dbReference type="ARBA" id="ARBA00004141"/>
    </source>
</evidence>
<feature type="transmembrane region" description="Helical" evidence="7">
    <location>
        <begin position="130"/>
        <end position="149"/>
    </location>
</feature>
<evidence type="ECO:0000256" key="3">
    <source>
        <dbReference type="ARBA" id="ARBA00022448"/>
    </source>
</evidence>
<dbReference type="PROSITE" id="PS50850">
    <property type="entry name" value="MFS"/>
    <property type="match status" value="1"/>
</dbReference>
<feature type="transmembrane region" description="Helical" evidence="7">
    <location>
        <begin position="412"/>
        <end position="431"/>
    </location>
</feature>
<keyword evidence="4 7" id="KW-0812">Transmembrane</keyword>
<feature type="transmembrane region" description="Helical" evidence="7">
    <location>
        <begin position="189"/>
        <end position="212"/>
    </location>
</feature>
<dbReference type="Gene3D" id="1.20.1250.20">
    <property type="entry name" value="MFS general substrate transporter like domains"/>
    <property type="match status" value="1"/>
</dbReference>
<evidence type="ECO:0000256" key="5">
    <source>
        <dbReference type="ARBA" id="ARBA00022989"/>
    </source>
</evidence>
<dbReference type="Pfam" id="PF00083">
    <property type="entry name" value="Sugar_tr"/>
    <property type="match status" value="1"/>
</dbReference>
<dbReference type="InterPro" id="IPR036259">
    <property type="entry name" value="MFS_trans_sf"/>
</dbReference>